<dbReference type="Pfam" id="PF18126">
    <property type="entry name" value="Mitoc_mL59"/>
    <property type="match status" value="1"/>
</dbReference>
<protein>
    <recommendedName>
        <fullName evidence="1">Large ribosomal subunit protein mL59 domain-containing protein</fullName>
    </recommendedName>
</protein>
<evidence type="ECO:0000313" key="3">
    <source>
        <dbReference type="Proteomes" id="UP000297452"/>
    </source>
</evidence>
<dbReference type="OrthoDB" id="18529at2759"/>
<feature type="domain" description="Large ribosomal subunit protein mL59" evidence="1">
    <location>
        <begin position="16"/>
        <end position="174"/>
    </location>
</feature>
<keyword evidence="3" id="KW-1185">Reference proteome</keyword>
<dbReference type="AlphaFoldDB" id="A0A4Z1J9R7"/>
<organism evidence="2 3">
    <name type="scientific">Botryotinia narcissicola</name>
    <dbReference type="NCBI Taxonomy" id="278944"/>
    <lineage>
        <taxon>Eukaryota</taxon>
        <taxon>Fungi</taxon>
        <taxon>Dikarya</taxon>
        <taxon>Ascomycota</taxon>
        <taxon>Pezizomycotina</taxon>
        <taxon>Leotiomycetes</taxon>
        <taxon>Helotiales</taxon>
        <taxon>Sclerotiniaceae</taxon>
        <taxon>Botryotinia</taxon>
    </lineage>
</organism>
<proteinExistence type="predicted"/>
<dbReference type="STRING" id="278944.A0A4Z1J9R7"/>
<gene>
    <name evidence="2" type="ORF">BOTNAR_0027g00380</name>
</gene>
<dbReference type="Proteomes" id="UP000297452">
    <property type="component" value="Unassembled WGS sequence"/>
</dbReference>
<dbReference type="EMBL" id="PQXJ01000027">
    <property type="protein sequence ID" value="TGO68280.1"/>
    <property type="molecule type" value="Genomic_DNA"/>
</dbReference>
<comment type="caution">
    <text evidence="2">The sequence shown here is derived from an EMBL/GenBank/DDBJ whole genome shotgun (WGS) entry which is preliminary data.</text>
</comment>
<sequence length="214" mass="24241">MLKPVQYVKLAQSLPPQLQRFFARYPPQAILPQANAVNTTSDAATSEAISKATLKTEETLDQPTHPAITEATSQFRPHKHPVTGKWHDPVFSLRRQADLCKLARQHGVEELLPLSVKSTEEKLRKRMENGLRVKGTGIGKRVKGKESERTLKSRLEKRRKAMLEMPQMIQTWKEVMVVDGRSGQNRYDNEDYLAQCQPRSKTTCCTNTTLGMTA</sequence>
<dbReference type="InterPro" id="IPR037507">
    <property type="entry name" value="Ribosomal_mL59"/>
</dbReference>
<accession>A0A4Z1J9R7</accession>
<evidence type="ECO:0000313" key="2">
    <source>
        <dbReference type="EMBL" id="TGO68280.1"/>
    </source>
</evidence>
<name>A0A4Z1J9R7_9HELO</name>
<dbReference type="InterPro" id="IPR040922">
    <property type="entry name" value="Ribosomal_mL59_dom"/>
</dbReference>
<evidence type="ECO:0000259" key="1">
    <source>
        <dbReference type="Pfam" id="PF18126"/>
    </source>
</evidence>
<dbReference type="GO" id="GO:0005762">
    <property type="term" value="C:mitochondrial large ribosomal subunit"/>
    <property type="evidence" value="ECO:0007669"/>
    <property type="project" value="InterPro"/>
</dbReference>
<reference evidence="2 3" key="1">
    <citation type="submission" date="2017-12" db="EMBL/GenBank/DDBJ databases">
        <title>Comparative genomics of Botrytis spp.</title>
        <authorList>
            <person name="Valero-Jimenez C.A."/>
            <person name="Tapia P."/>
            <person name="Veloso J."/>
            <person name="Silva-Moreno E."/>
            <person name="Staats M."/>
            <person name="Valdes J.H."/>
            <person name="Van Kan J.A.L."/>
        </authorList>
    </citation>
    <scope>NUCLEOTIDE SEQUENCE [LARGE SCALE GENOMIC DNA]</scope>
    <source>
        <strain evidence="2 3">MUCL2120</strain>
    </source>
</reference>
<dbReference type="PANTHER" id="PTHR28041:SF1">
    <property type="entry name" value="LARGE RIBOSOMAL SUBUNIT PROTEIN ML59"/>
    <property type="match status" value="1"/>
</dbReference>
<dbReference type="GO" id="GO:0003735">
    <property type="term" value="F:structural constituent of ribosome"/>
    <property type="evidence" value="ECO:0007669"/>
    <property type="project" value="InterPro"/>
</dbReference>
<dbReference type="PANTHER" id="PTHR28041">
    <property type="entry name" value="54S RIBOSOMAL PROTEIN L25, MITOCHONDRIAL"/>
    <property type="match status" value="1"/>
</dbReference>